<name>A0A2H5EY06_9RHOB</name>
<evidence type="ECO:0000256" key="1">
    <source>
        <dbReference type="SAM" id="Phobius"/>
    </source>
</evidence>
<evidence type="ECO:0000313" key="3">
    <source>
        <dbReference type="Proteomes" id="UP000234530"/>
    </source>
</evidence>
<sequence length="142" mass="15390">MRGLSKGWATHAITALGVAAIVGGFLIAGGPGQGRAERRDDMRRSDLWSLQAQLDCLARERRVLSPMIESTAACPSTPRLSDPATGQAYVVEQIDDENLRLCASFELAPEDPNRPRYAGQAGFDERGCMVMNLPRSQYQPGG</sequence>
<keyword evidence="1" id="KW-0812">Transmembrane</keyword>
<reference evidence="2 3" key="1">
    <citation type="journal article" date="2013" name="Antonie Van Leeuwenhoek">
        <title>Paracoccus zhejiangensis sp. nov., isolated from activated sludge in wastewater-treatment system.</title>
        <authorList>
            <person name="Wu Z.G."/>
            <person name="Zhang D.F."/>
            <person name="Liu Y.L."/>
            <person name="Wang F."/>
            <person name="Jiang X."/>
            <person name="Li C."/>
            <person name="Li S.P."/>
            <person name="Hong Q."/>
            <person name="Li W.J."/>
        </authorList>
    </citation>
    <scope>NUCLEOTIDE SEQUENCE [LARGE SCALE GENOMIC DNA]</scope>
    <source>
        <strain evidence="2 3">J6</strain>
    </source>
</reference>
<keyword evidence="1" id="KW-0472">Membrane</keyword>
<gene>
    <name evidence="2" type="ORF">CX676_08375</name>
</gene>
<proteinExistence type="predicted"/>
<dbReference type="Proteomes" id="UP000234530">
    <property type="component" value="Chromosome"/>
</dbReference>
<dbReference type="EMBL" id="CP025430">
    <property type="protein sequence ID" value="AUH64167.1"/>
    <property type="molecule type" value="Genomic_DNA"/>
</dbReference>
<dbReference type="OrthoDB" id="7847741at2"/>
<dbReference type="AlphaFoldDB" id="A0A2H5EY06"/>
<dbReference type="RefSeq" id="WP_101752205.1">
    <property type="nucleotide sequence ID" value="NZ_CP025430.1"/>
</dbReference>
<accession>A0A2H5EY06</accession>
<evidence type="ECO:0000313" key="2">
    <source>
        <dbReference type="EMBL" id="AUH64167.1"/>
    </source>
</evidence>
<feature type="transmembrane region" description="Helical" evidence="1">
    <location>
        <begin position="12"/>
        <end position="34"/>
    </location>
</feature>
<keyword evidence="3" id="KW-1185">Reference proteome</keyword>
<protein>
    <submittedName>
        <fullName evidence="2">Uncharacterized protein</fullName>
    </submittedName>
</protein>
<dbReference type="KEGG" id="pzh:CX676_08375"/>
<keyword evidence="1" id="KW-1133">Transmembrane helix</keyword>
<organism evidence="2 3">
    <name type="scientific">Paracoccus zhejiangensis</name>
    <dbReference type="NCBI Taxonomy" id="1077935"/>
    <lineage>
        <taxon>Bacteria</taxon>
        <taxon>Pseudomonadati</taxon>
        <taxon>Pseudomonadota</taxon>
        <taxon>Alphaproteobacteria</taxon>
        <taxon>Rhodobacterales</taxon>
        <taxon>Paracoccaceae</taxon>
        <taxon>Paracoccus</taxon>
    </lineage>
</organism>